<proteinExistence type="predicted"/>
<accession>A0ACB7TAM5</accession>
<evidence type="ECO:0000313" key="2">
    <source>
        <dbReference type="Proteomes" id="UP000821845"/>
    </source>
</evidence>
<gene>
    <name evidence="1" type="ORF">HPB50_001508</name>
</gene>
<comment type="caution">
    <text evidence="1">The sequence shown here is derived from an EMBL/GenBank/DDBJ whole genome shotgun (WGS) entry which is preliminary data.</text>
</comment>
<evidence type="ECO:0000313" key="1">
    <source>
        <dbReference type="EMBL" id="KAH6944060.1"/>
    </source>
</evidence>
<dbReference type="EMBL" id="CM023481">
    <property type="protein sequence ID" value="KAH6944060.1"/>
    <property type="molecule type" value="Genomic_DNA"/>
</dbReference>
<organism evidence="1 2">
    <name type="scientific">Hyalomma asiaticum</name>
    <name type="common">Tick</name>
    <dbReference type="NCBI Taxonomy" id="266040"/>
    <lineage>
        <taxon>Eukaryota</taxon>
        <taxon>Metazoa</taxon>
        <taxon>Ecdysozoa</taxon>
        <taxon>Arthropoda</taxon>
        <taxon>Chelicerata</taxon>
        <taxon>Arachnida</taxon>
        <taxon>Acari</taxon>
        <taxon>Parasitiformes</taxon>
        <taxon>Ixodida</taxon>
        <taxon>Ixodoidea</taxon>
        <taxon>Ixodidae</taxon>
        <taxon>Hyalomminae</taxon>
        <taxon>Hyalomma</taxon>
    </lineage>
</organism>
<name>A0ACB7TAM5_HYAAI</name>
<dbReference type="Proteomes" id="UP000821845">
    <property type="component" value="Chromosome 1"/>
</dbReference>
<sequence>MGAPRIGSAASPSPRYCRGRARPRPGGVSETSREQPRLLPRAAPVALPPHARRSYDVYVTTHVLHAVLTPEQPPRPAWYHHRSRKMRHALRFPLRDSARQHLAGSQLGDAIPICATRRVIDDANHSHAHTSTVSTREFENWGPKELGAPILKLFVQQLAACSSTRRLRVFPMRPVGRRTAFRAHVPTPPLGGHVPLTLQSSIWQVRNENSFGALLCKCAAGITSPPRNVSSSLLEAVSTA</sequence>
<reference evidence="1" key="1">
    <citation type="submission" date="2020-05" db="EMBL/GenBank/DDBJ databases">
        <title>Large-scale comparative analyses of tick genomes elucidate their genetic diversity and vector capacities.</title>
        <authorList>
            <person name="Jia N."/>
            <person name="Wang J."/>
            <person name="Shi W."/>
            <person name="Du L."/>
            <person name="Sun Y."/>
            <person name="Zhan W."/>
            <person name="Jiang J."/>
            <person name="Wang Q."/>
            <person name="Zhang B."/>
            <person name="Ji P."/>
            <person name="Sakyi L.B."/>
            <person name="Cui X."/>
            <person name="Yuan T."/>
            <person name="Jiang B."/>
            <person name="Yang W."/>
            <person name="Lam T.T.-Y."/>
            <person name="Chang Q."/>
            <person name="Ding S."/>
            <person name="Wang X."/>
            <person name="Zhu J."/>
            <person name="Ruan X."/>
            <person name="Zhao L."/>
            <person name="Wei J."/>
            <person name="Que T."/>
            <person name="Du C."/>
            <person name="Cheng J."/>
            <person name="Dai P."/>
            <person name="Han X."/>
            <person name="Huang E."/>
            <person name="Gao Y."/>
            <person name="Liu J."/>
            <person name="Shao H."/>
            <person name="Ye R."/>
            <person name="Li L."/>
            <person name="Wei W."/>
            <person name="Wang X."/>
            <person name="Wang C."/>
            <person name="Yang T."/>
            <person name="Huo Q."/>
            <person name="Li W."/>
            <person name="Guo W."/>
            <person name="Chen H."/>
            <person name="Zhou L."/>
            <person name="Ni X."/>
            <person name="Tian J."/>
            <person name="Zhou Y."/>
            <person name="Sheng Y."/>
            <person name="Liu T."/>
            <person name="Pan Y."/>
            <person name="Xia L."/>
            <person name="Li J."/>
            <person name="Zhao F."/>
            <person name="Cao W."/>
        </authorList>
    </citation>
    <scope>NUCLEOTIDE SEQUENCE</scope>
    <source>
        <strain evidence="1">Hyas-2018</strain>
    </source>
</reference>
<keyword evidence="2" id="KW-1185">Reference proteome</keyword>
<protein>
    <submittedName>
        <fullName evidence="1">Uncharacterized protein</fullName>
    </submittedName>
</protein>